<dbReference type="EMBL" id="UGGU01000004">
    <property type="protein sequence ID" value="STO35688.1"/>
    <property type="molecule type" value="Genomic_DNA"/>
</dbReference>
<proteinExistence type="predicted"/>
<organism evidence="1 2">
    <name type="scientific">Fusobacterium necrogenes</name>
    <dbReference type="NCBI Taxonomy" id="858"/>
    <lineage>
        <taxon>Bacteria</taxon>
        <taxon>Fusobacteriati</taxon>
        <taxon>Fusobacteriota</taxon>
        <taxon>Fusobacteriia</taxon>
        <taxon>Fusobacteriales</taxon>
        <taxon>Fusobacteriaceae</taxon>
        <taxon>Fusobacterium</taxon>
    </lineage>
</organism>
<sequence>MIFNTCGVDTIEKEYSKELDLKQYNSYMSAEYSILSEQVRHTYRKTTKIPFKPSHYYYSNRGQYLTNIKESLAAIRELETRLGLDCKKSIIRLDIAFDSYLESENIKNIMLMLLECLAKELGAKEVLNTRNKKDIKNIKFRAKDIEITCYNCKDKNRAANTRLEFRFLNIKKSKRTDENIISSKLREISCLLSKSLKHFSEVEESYFTYIVDRYKEQDFYTFYIENKELILTSRISQVIFDSLAPQKSHKSFLRVVRNRTNIEFVTKKDLILLVAELKSLINNLLENDTTSIKNESFKHL</sequence>
<reference evidence="1 2" key="1">
    <citation type="submission" date="2018-06" db="EMBL/GenBank/DDBJ databases">
        <authorList>
            <consortium name="Pathogen Informatics"/>
            <person name="Doyle S."/>
        </authorList>
    </citation>
    <scope>NUCLEOTIDE SEQUENCE [LARGE SCALE GENOMIC DNA]</scope>
    <source>
        <strain evidence="1 2">NCTC10723</strain>
    </source>
</reference>
<gene>
    <name evidence="1" type="ORF">NCTC10723_01895</name>
</gene>
<dbReference type="RefSeq" id="WP_115271560.1">
    <property type="nucleotide sequence ID" value="NZ_UGGU01000004.1"/>
</dbReference>
<keyword evidence="2" id="KW-1185">Reference proteome</keyword>
<accession>A0A377H026</accession>
<dbReference type="Proteomes" id="UP000255328">
    <property type="component" value="Unassembled WGS sequence"/>
</dbReference>
<evidence type="ECO:0000313" key="1">
    <source>
        <dbReference type="EMBL" id="STO35688.1"/>
    </source>
</evidence>
<protein>
    <submittedName>
        <fullName evidence="1">Uncharacterized protein</fullName>
    </submittedName>
</protein>
<name>A0A377H026_9FUSO</name>
<evidence type="ECO:0000313" key="2">
    <source>
        <dbReference type="Proteomes" id="UP000255328"/>
    </source>
</evidence>
<dbReference type="AlphaFoldDB" id="A0A377H026"/>